<dbReference type="Gene3D" id="1.10.10.60">
    <property type="entry name" value="Homeodomain-like"/>
    <property type="match status" value="1"/>
</dbReference>
<dbReference type="InterPro" id="IPR058031">
    <property type="entry name" value="AAA_lid_NorR"/>
</dbReference>
<keyword evidence="8" id="KW-1185">Reference proteome</keyword>
<dbReference type="GO" id="GO:0005524">
    <property type="term" value="F:ATP binding"/>
    <property type="evidence" value="ECO:0007669"/>
    <property type="project" value="UniProtKB-KW"/>
</dbReference>
<dbReference type="PROSITE" id="PS50045">
    <property type="entry name" value="SIGMA54_INTERACT_4"/>
    <property type="match status" value="1"/>
</dbReference>
<dbReference type="SUPFAM" id="SSF55781">
    <property type="entry name" value="GAF domain-like"/>
    <property type="match status" value="1"/>
</dbReference>
<accession>A0A132MSU6</accession>
<feature type="domain" description="Sigma-54 factor interaction" evidence="6">
    <location>
        <begin position="324"/>
        <end position="524"/>
    </location>
</feature>
<dbReference type="InterPro" id="IPR009057">
    <property type="entry name" value="Homeodomain-like_sf"/>
</dbReference>
<dbReference type="Pfam" id="PF01590">
    <property type="entry name" value="GAF"/>
    <property type="match status" value="1"/>
</dbReference>
<dbReference type="InterPro" id="IPR002197">
    <property type="entry name" value="HTH_Fis"/>
</dbReference>
<evidence type="ECO:0000313" key="7">
    <source>
        <dbReference type="EMBL" id="KWX00968.1"/>
    </source>
</evidence>
<dbReference type="EMBL" id="LAXD01000001">
    <property type="protein sequence ID" value="KWX00968.1"/>
    <property type="molecule type" value="Genomic_DNA"/>
</dbReference>
<dbReference type="Gene3D" id="1.10.8.60">
    <property type="match status" value="1"/>
</dbReference>
<dbReference type="RefSeq" id="WP_066886986.1">
    <property type="nucleotide sequence ID" value="NZ_LAXD01000001.1"/>
</dbReference>
<dbReference type="Gene3D" id="3.30.450.40">
    <property type="match status" value="1"/>
</dbReference>
<dbReference type="Gene3D" id="3.40.50.300">
    <property type="entry name" value="P-loop containing nucleotide triphosphate hydrolases"/>
    <property type="match status" value="1"/>
</dbReference>
<keyword evidence="5" id="KW-0804">Transcription</keyword>
<dbReference type="PANTHER" id="PTHR32071:SF122">
    <property type="entry name" value="SIGMA FACTOR"/>
    <property type="match status" value="1"/>
</dbReference>
<dbReference type="SUPFAM" id="SSF46689">
    <property type="entry name" value="Homeodomain-like"/>
    <property type="match status" value="1"/>
</dbReference>
<dbReference type="PANTHER" id="PTHR32071">
    <property type="entry name" value="TRANSCRIPTIONAL REGULATORY PROTEIN"/>
    <property type="match status" value="1"/>
</dbReference>
<dbReference type="InterPro" id="IPR029016">
    <property type="entry name" value="GAF-like_dom_sf"/>
</dbReference>
<sequence>MANFPLPTPHDVARARERFLSAGEEAEGAVRETILASWRRSRFWGVEVDRLEPPHQPDVDSDGPLMRAARPVLERLEREIADMPLSVILTDAHALVLHRRTGERSLNAHLDAVSLAPGFSYAEQFVGTNGIGTALEERKAAHVFGHEHFSERLQLLSCAGAPIRNLLTGRIEGVIDITCWRDDASPLMRVLVQEAARDIERRLLEQSSKRERILLQEFLARCRRTKKPVLCMGDNLIITNSSAAHLLDPNDHVILRETVAELLASRYRTDVQVNLSRGQTAKLRFHRVPGPTGTAGAVVEIDIMPRTSSFRTETEPPDTWLPGLVGRSPAWTGVCQKVSAHCRTRTSLLLIGEPGVGKFALVQAAHRQFFPASCLSVFDAAACKADAPEEWLREVEAWLTGTDSTVVLRHLDRLDPTAMRRLGNVLGREGKHRPWIVGTFTTDASAGLASAGADGLLCHFSATVTVPPSRHRIADVWDLVPALLERHTRGREVGCAPEALRILLRCQWPGNVAQLDRALQFALSRRSAGGRIQPQDLPPECHVVSRRVLTPWESLERDAIVTALIEAGGNREKAAMSLGISRATIYRKINTYGIVLDAPQK</sequence>
<keyword evidence="2" id="KW-0067">ATP-binding</keyword>
<dbReference type="SUPFAM" id="SSF52540">
    <property type="entry name" value="P-loop containing nucleoside triphosphate hydrolases"/>
    <property type="match status" value="1"/>
</dbReference>
<dbReference type="InterPro" id="IPR003018">
    <property type="entry name" value="GAF"/>
</dbReference>
<dbReference type="InterPro" id="IPR002078">
    <property type="entry name" value="Sigma_54_int"/>
</dbReference>
<name>A0A132MSU6_9ACTN</name>
<protein>
    <submittedName>
        <fullName evidence="7">GAF modulated sigma54 specific transcriptional regulator</fullName>
    </submittedName>
</protein>
<evidence type="ECO:0000313" key="8">
    <source>
        <dbReference type="Proteomes" id="UP000070188"/>
    </source>
</evidence>
<evidence type="ECO:0000256" key="2">
    <source>
        <dbReference type="ARBA" id="ARBA00022840"/>
    </source>
</evidence>
<dbReference type="Pfam" id="PF25601">
    <property type="entry name" value="AAA_lid_14"/>
    <property type="match status" value="1"/>
</dbReference>
<keyword evidence="4" id="KW-0238">DNA-binding</keyword>
<dbReference type="Proteomes" id="UP000070188">
    <property type="component" value="Unassembled WGS sequence"/>
</dbReference>
<evidence type="ECO:0000256" key="1">
    <source>
        <dbReference type="ARBA" id="ARBA00022741"/>
    </source>
</evidence>
<organism evidence="7 8">
    <name type="scientific">Carbonactinospora thermoautotrophica</name>
    <dbReference type="NCBI Taxonomy" id="1469144"/>
    <lineage>
        <taxon>Bacteria</taxon>
        <taxon>Bacillati</taxon>
        <taxon>Actinomycetota</taxon>
        <taxon>Actinomycetes</taxon>
        <taxon>Kitasatosporales</taxon>
        <taxon>Carbonactinosporaceae</taxon>
        <taxon>Carbonactinospora</taxon>
    </lineage>
</organism>
<keyword evidence="3" id="KW-0805">Transcription regulation</keyword>
<dbReference type="GO" id="GO:0043565">
    <property type="term" value="F:sequence-specific DNA binding"/>
    <property type="evidence" value="ECO:0007669"/>
    <property type="project" value="InterPro"/>
</dbReference>
<keyword evidence="1" id="KW-0547">Nucleotide-binding</keyword>
<comment type="caution">
    <text evidence="7">The sequence shown here is derived from an EMBL/GenBank/DDBJ whole genome shotgun (WGS) entry which is preliminary data.</text>
</comment>
<dbReference type="PRINTS" id="PR01590">
    <property type="entry name" value="HTHFIS"/>
</dbReference>
<dbReference type="Pfam" id="PF02954">
    <property type="entry name" value="HTH_8"/>
    <property type="match status" value="1"/>
</dbReference>
<evidence type="ECO:0000259" key="6">
    <source>
        <dbReference type="PROSITE" id="PS50045"/>
    </source>
</evidence>
<reference evidence="8" key="1">
    <citation type="submission" date="2015-04" db="EMBL/GenBank/DDBJ databases">
        <title>Physiological reanalysis, assessment of diazotrophy, and genome sequences of multiple isolates of Streptomyces thermoautotrophicus.</title>
        <authorList>
            <person name="MacKellar D.C."/>
            <person name="Lieber L."/>
            <person name="Norman J."/>
            <person name="Bolger A."/>
            <person name="Tobin C."/>
            <person name="Murray J.W."/>
            <person name="Chang R."/>
            <person name="Ford T."/>
            <person name="Nguyen P.Q."/>
            <person name="Woodward J."/>
            <person name="Permingeat H."/>
            <person name="Joshi N.S."/>
            <person name="Silver P.A."/>
            <person name="Usadel B."/>
            <person name="Rutherford A.W."/>
            <person name="Friesen M."/>
            <person name="Prell J."/>
        </authorList>
    </citation>
    <scope>NUCLEOTIDE SEQUENCE [LARGE SCALE GENOMIC DNA]</scope>
    <source>
        <strain evidence="8">H1</strain>
    </source>
</reference>
<dbReference type="GO" id="GO:0006355">
    <property type="term" value="P:regulation of DNA-templated transcription"/>
    <property type="evidence" value="ECO:0007669"/>
    <property type="project" value="InterPro"/>
</dbReference>
<gene>
    <name evidence="7" type="ORF">LI90_1996</name>
</gene>
<dbReference type="OrthoDB" id="5496274at2"/>
<evidence type="ECO:0000256" key="4">
    <source>
        <dbReference type="ARBA" id="ARBA00023125"/>
    </source>
</evidence>
<dbReference type="PATRIC" id="fig|1469144.10.peg.2160"/>
<dbReference type="InterPro" id="IPR027417">
    <property type="entry name" value="P-loop_NTPase"/>
</dbReference>
<dbReference type="STRING" id="1469144.LI90_1996"/>
<proteinExistence type="predicted"/>
<dbReference type="AlphaFoldDB" id="A0A132MSU6"/>
<evidence type="ECO:0000256" key="5">
    <source>
        <dbReference type="ARBA" id="ARBA00023163"/>
    </source>
</evidence>
<evidence type="ECO:0000256" key="3">
    <source>
        <dbReference type="ARBA" id="ARBA00023015"/>
    </source>
</evidence>